<reference evidence="3" key="1">
    <citation type="journal article" date="2016" name="Nature">
        <title>The genome of the seagrass Zostera marina reveals angiosperm adaptation to the sea.</title>
        <authorList>
            <person name="Olsen J.L."/>
            <person name="Rouze P."/>
            <person name="Verhelst B."/>
            <person name="Lin Y.-C."/>
            <person name="Bayer T."/>
            <person name="Collen J."/>
            <person name="Dattolo E."/>
            <person name="De Paoli E."/>
            <person name="Dittami S."/>
            <person name="Maumus F."/>
            <person name="Michel G."/>
            <person name="Kersting A."/>
            <person name="Lauritano C."/>
            <person name="Lohaus R."/>
            <person name="Toepel M."/>
            <person name="Tonon T."/>
            <person name="Vanneste K."/>
            <person name="Amirebrahimi M."/>
            <person name="Brakel J."/>
            <person name="Bostroem C."/>
            <person name="Chovatia M."/>
            <person name="Grimwood J."/>
            <person name="Jenkins J.W."/>
            <person name="Jueterbock A."/>
            <person name="Mraz A."/>
            <person name="Stam W.T."/>
            <person name="Tice H."/>
            <person name="Bornberg-Bauer E."/>
            <person name="Green P.J."/>
            <person name="Pearson G.A."/>
            <person name="Procaccini G."/>
            <person name="Duarte C.M."/>
            <person name="Schmutz J."/>
            <person name="Reusch T.B.H."/>
            <person name="Van de Peer Y."/>
        </authorList>
    </citation>
    <scope>NUCLEOTIDE SEQUENCE [LARGE SCALE GENOMIC DNA]</scope>
    <source>
        <strain evidence="3">cv. Finnish</strain>
    </source>
</reference>
<organism evidence="2 3">
    <name type="scientific">Zostera marina</name>
    <name type="common">Eelgrass</name>
    <dbReference type="NCBI Taxonomy" id="29655"/>
    <lineage>
        <taxon>Eukaryota</taxon>
        <taxon>Viridiplantae</taxon>
        <taxon>Streptophyta</taxon>
        <taxon>Embryophyta</taxon>
        <taxon>Tracheophyta</taxon>
        <taxon>Spermatophyta</taxon>
        <taxon>Magnoliopsida</taxon>
        <taxon>Liliopsida</taxon>
        <taxon>Zosteraceae</taxon>
        <taxon>Zostera</taxon>
    </lineage>
</organism>
<dbReference type="EMBL" id="LFYR01001244">
    <property type="protein sequence ID" value="KMZ63356.1"/>
    <property type="molecule type" value="Genomic_DNA"/>
</dbReference>
<protein>
    <submittedName>
        <fullName evidence="2">Uncharacterized protein</fullName>
    </submittedName>
</protein>
<feature type="region of interest" description="Disordered" evidence="1">
    <location>
        <begin position="66"/>
        <end position="180"/>
    </location>
</feature>
<feature type="compositionally biased region" description="Basic and acidic residues" evidence="1">
    <location>
        <begin position="84"/>
        <end position="96"/>
    </location>
</feature>
<dbReference type="InterPro" id="IPR045882">
    <property type="entry name" value="GPT1/2"/>
</dbReference>
<evidence type="ECO:0000313" key="3">
    <source>
        <dbReference type="Proteomes" id="UP000036987"/>
    </source>
</evidence>
<gene>
    <name evidence="2" type="ORF">ZOSMA_413G00070</name>
</gene>
<feature type="compositionally biased region" description="Polar residues" evidence="1">
    <location>
        <begin position="159"/>
        <end position="168"/>
    </location>
</feature>
<feature type="region of interest" description="Disordered" evidence="1">
    <location>
        <begin position="1"/>
        <end position="33"/>
    </location>
</feature>
<proteinExistence type="predicted"/>
<feature type="region of interest" description="Disordered" evidence="1">
    <location>
        <begin position="682"/>
        <end position="712"/>
    </location>
</feature>
<keyword evidence="3" id="KW-1185">Reference proteome</keyword>
<feature type="compositionally biased region" description="Basic and acidic residues" evidence="1">
    <location>
        <begin position="21"/>
        <end position="33"/>
    </location>
</feature>
<accession>A0A0K9P2T1</accession>
<dbReference type="AlphaFoldDB" id="A0A0K9P2T1"/>
<comment type="caution">
    <text evidence="2">The sequence shown here is derived from an EMBL/GenBank/DDBJ whole genome shotgun (WGS) entry which is preliminary data.</text>
</comment>
<name>A0A0K9P2T1_ZOSMR</name>
<evidence type="ECO:0000313" key="2">
    <source>
        <dbReference type="EMBL" id="KMZ63356.1"/>
    </source>
</evidence>
<dbReference type="PANTHER" id="PTHR33737">
    <property type="entry name" value="OS05G0121800 PROTEIN"/>
    <property type="match status" value="1"/>
</dbReference>
<dbReference type="Proteomes" id="UP000036987">
    <property type="component" value="Unassembled WGS sequence"/>
</dbReference>
<dbReference type="GO" id="GO:0008017">
    <property type="term" value="F:microtubule binding"/>
    <property type="evidence" value="ECO:0007669"/>
    <property type="project" value="InterPro"/>
</dbReference>
<sequence length="739" mass="81762">MESTGMLSGKKKNDPSAIGIPRREKTSGKGDFSKVRKSLAWNKAFFTEEGVLDSMELSALNGSVSIPDEKFRSNTSRLQPIRETPGRESQTRRRNLDWSPNGLFSDSNSVARGRPPIHRNSPQSSKTSKIGQIIPIINEHRNKQSTGVRSTRLSENRKPSSSIQSIPNKSAKIKAGQTPLNNILQARTNRDLTLHPKPPRPGNLTPSSVTIPNHKLITSSSVIEDNNRQALPVKSFVKPTALRKPSQSLGFFQGRKTSLDVVGKVRTTQDTVSGKTLGYTKEIITADTNSSSSTKLSMNCSIKSGTESRLLKRTMVHNSSLAKNSKIRKENSDKLLVAEYINEHDKEKNFGFLESIESEKIGNKLHQQHILKPKSSLESNISEEEKCSVEQIVSFSQAGCEKMTVDVEHCQTNDSNHNTAVNEVSVSSSGNESNQEVFIGNDYSDDRTNKLVQGLSLSKSIINIKNIDSVKNEYTEPVHLNDVQLRSSLSKIQRCSIERINSLGQENIEEHTVKAKYCQPNNDILVNMISGSSEGIDPNYGLISEFKENVYPEKDGFFAFNLDINALANANAIISESEEQQDSGLICKQKCNIFVSKEEKVDLATSLSDASSILSSNEDLAYCQGEHELKKNAFAADKILVTKNNISKSKCTALECHINPEPFTDEWIAAREAFGEDILTKKGGAVQNSPTEKILSEPSPWSPVKRKNQDVGPYDCTKYTKYLASRHGAQEHSSDGIEM</sequence>
<dbReference type="PANTHER" id="PTHR33737:SF2">
    <property type="entry name" value="OS12G0102700 PROTEIN"/>
    <property type="match status" value="1"/>
</dbReference>
<feature type="compositionally biased region" description="Polar residues" evidence="1">
    <location>
        <begin position="120"/>
        <end position="130"/>
    </location>
</feature>
<evidence type="ECO:0000256" key="1">
    <source>
        <dbReference type="SAM" id="MobiDB-lite"/>
    </source>
</evidence>
<dbReference type="STRING" id="29655.A0A0K9P2T1"/>
<dbReference type="OrthoDB" id="1931260at2759"/>